<evidence type="ECO:0000256" key="4">
    <source>
        <dbReference type="ARBA" id="ARBA00023149"/>
    </source>
</evidence>
<feature type="binding site" evidence="6">
    <location>
        <position position="345"/>
    </location>
    <ligand>
        <name>Zn(2+)</name>
        <dbReference type="ChEBI" id="CHEBI:29105"/>
        <label>1</label>
    </ligand>
</feature>
<dbReference type="AlphaFoldDB" id="A0A914VIU2"/>
<dbReference type="GO" id="GO:0007165">
    <property type="term" value="P:signal transduction"/>
    <property type="evidence" value="ECO:0007669"/>
    <property type="project" value="InterPro"/>
</dbReference>
<keyword evidence="2 6" id="KW-0479">Metal-binding</keyword>
<evidence type="ECO:0000313" key="10">
    <source>
        <dbReference type="WBParaSite" id="PSAMB.scaffold205size65943.g3303.t1"/>
    </source>
</evidence>
<feature type="binding site" evidence="6">
    <location>
        <position position="382"/>
    </location>
    <ligand>
        <name>Zn(2+)</name>
        <dbReference type="ChEBI" id="CHEBI:29105"/>
        <label>2</label>
    </ligand>
</feature>
<evidence type="ECO:0000313" key="9">
    <source>
        <dbReference type="Proteomes" id="UP000887566"/>
    </source>
</evidence>
<name>A0A914VIU2_9BILA</name>
<keyword evidence="4" id="KW-0114">cAMP</keyword>
<dbReference type="InterPro" id="IPR040844">
    <property type="entry name" value="PDE4_UCR"/>
</dbReference>
<dbReference type="PRINTS" id="PR00387">
    <property type="entry name" value="PDIESTERASE1"/>
</dbReference>
<evidence type="ECO:0000256" key="2">
    <source>
        <dbReference type="ARBA" id="ARBA00022723"/>
    </source>
</evidence>
<dbReference type="Gene3D" id="1.10.1300.10">
    <property type="entry name" value="3'5'-cyclic nucleotide phosphodiesterase, catalytic domain"/>
    <property type="match status" value="1"/>
</dbReference>
<feature type="binding site" evidence="6">
    <location>
        <position position="382"/>
    </location>
    <ligand>
        <name>Zn(2+)</name>
        <dbReference type="ChEBI" id="CHEBI:29105"/>
        <label>1</label>
    </ligand>
</feature>
<accession>A0A914VIU2</accession>
<protein>
    <recommendedName>
        <fullName evidence="1">3',5'-cyclic-AMP phosphodiesterase</fullName>
        <ecNumber evidence="1">3.1.4.53</ecNumber>
    </recommendedName>
</protein>
<keyword evidence="3" id="KW-0378">Hydrolase</keyword>
<evidence type="ECO:0000256" key="7">
    <source>
        <dbReference type="SAM" id="MobiDB-lite"/>
    </source>
</evidence>
<feature type="domain" description="PDEase" evidence="8">
    <location>
        <begin position="266"/>
        <end position="391"/>
    </location>
</feature>
<sequence>MDRLFKRKPSKELAWTVALAAAVPLARPQGVPLPNARPVAQQKRSLFARGDKKFRLTASSHGEDLIVTPFAQVLASLRNVRNNFISITNVPNKSKKAGQPPTTPRRPPLHSVPLPDEAMRVAADTLEELDWCLEQLETIQTHRSVSEMASTKFRKMLNKELSHFAESSKSGTQISQFIINTYMDKEDAELDIPTLQVTLSDGSAHQPSTSSSSTTEGPTQMAHGVAGGTSLLNKAKTVAMSHISGVRKLKHANSVSQSGELSKYGIDVANPRELARHMDQLDRWGPDIFKIGELSGNHALTTCTYTILKERGLIKSFSLVPATLVTYLLHVEHHYRDNPYHNAIHGADVAQSMHVLMSSQALSNVFTDLEVLAAIIAGAVHDCDHPGFTNPPTTAPIPRLPAPNPDRHCSFALRPLLPVQMEFLLFLSESTLSSKSQPSLPSGLLFYVICRQFSASCPSV</sequence>
<dbReference type="GO" id="GO:0004115">
    <property type="term" value="F:3',5'-cyclic-AMP phosphodiesterase activity"/>
    <property type="evidence" value="ECO:0007669"/>
    <property type="project" value="UniProtKB-EC"/>
</dbReference>
<keyword evidence="9" id="KW-1185">Reference proteome</keyword>
<dbReference type="Proteomes" id="UP000887566">
    <property type="component" value="Unplaced"/>
</dbReference>
<evidence type="ECO:0000256" key="6">
    <source>
        <dbReference type="PIRSR" id="PIRSR623088-3"/>
    </source>
</evidence>
<dbReference type="InterPro" id="IPR023088">
    <property type="entry name" value="PDEase"/>
</dbReference>
<dbReference type="CDD" id="cd00077">
    <property type="entry name" value="HDc"/>
    <property type="match status" value="1"/>
</dbReference>
<dbReference type="Pfam" id="PF00233">
    <property type="entry name" value="PDEase_I"/>
    <property type="match status" value="1"/>
</dbReference>
<dbReference type="Pfam" id="PF18100">
    <property type="entry name" value="PDE4_UCR"/>
    <property type="match status" value="1"/>
</dbReference>
<dbReference type="SUPFAM" id="SSF109604">
    <property type="entry name" value="HD-domain/PDEase-like"/>
    <property type="match status" value="1"/>
</dbReference>
<proteinExistence type="predicted"/>
<dbReference type="InterPro" id="IPR002073">
    <property type="entry name" value="PDEase_catalytic_dom"/>
</dbReference>
<reference evidence="10" key="1">
    <citation type="submission" date="2022-11" db="UniProtKB">
        <authorList>
            <consortium name="WormBaseParasite"/>
        </authorList>
    </citation>
    <scope>IDENTIFICATION</scope>
</reference>
<dbReference type="EC" id="3.1.4.53" evidence="1"/>
<feature type="region of interest" description="Disordered" evidence="7">
    <location>
        <begin position="90"/>
        <end position="113"/>
    </location>
</feature>
<feature type="binding site" evidence="6">
    <location>
        <position position="381"/>
    </location>
    <ligand>
        <name>Zn(2+)</name>
        <dbReference type="ChEBI" id="CHEBI:29105"/>
        <label>1</label>
    </ligand>
</feature>
<dbReference type="WBParaSite" id="PSAMB.scaffold205size65943.g3303.t1">
    <property type="protein sequence ID" value="PSAMB.scaffold205size65943.g3303.t1"/>
    <property type="gene ID" value="PSAMB.scaffold205size65943.g3303"/>
</dbReference>
<evidence type="ECO:0000256" key="3">
    <source>
        <dbReference type="ARBA" id="ARBA00022801"/>
    </source>
</evidence>
<feature type="active site" description="Proton donor" evidence="5">
    <location>
        <position position="341"/>
    </location>
</feature>
<dbReference type="InterPro" id="IPR003607">
    <property type="entry name" value="HD/PDEase_dom"/>
</dbReference>
<dbReference type="InterPro" id="IPR036971">
    <property type="entry name" value="PDEase_catalytic_dom_sf"/>
</dbReference>
<dbReference type="PROSITE" id="PS51845">
    <property type="entry name" value="PDEASE_I_2"/>
    <property type="match status" value="1"/>
</dbReference>
<evidence type="ECO:0000256" key="1">
    <source>
        <dbReference type="ARBA" id="ARBA00012276"/>
    </source>
</evidence>
<organism evidence="9 10">
    <name type="scientific">Plectus sambesii</name>
    <dbReference type="NCBI Taxonomy" id="2011161"/>
    <lineage>
        <taxon>Eukaryota</taxon>
        <taxon>Metazoa</taxon>
        <taxon>Ecdysozoa</taxon>
        <taxon>Nematoda</taxon>
        <taxon>Chromadorea</taxon>
        <taxon>Plectida</taxon>
        <taxon>Plectina</taxon>
        <taxon>Plectoidea</taxon>
        <taxon>Plectidae</taxon>
        <taxon>Plectus</taxon>
    </lineage>
</organism>
<dbReference type="PANTHER" id="PTHR11347">
    <property type="entry name" value="CYCLIC NUCLEOTIDE PHOSPHODIESTERASE"/>
    <property type="match status" value="1"/>
</dbReference>
<feature type="region of interest" description="Disordered" evidence="7">
    <location>
        <begin position="200"/>
        <end position="223"/>
    </location>
</feature>
<evidence type="ECO:0000256" key="5">
    <source>
        <dbReference type="PIRSR" id="PIRSR623088-1"/>
    </source>
</evidence>
<dbReference type="GO" id="GO:0046872">
    <property type="term" value="F:metal ion binding"/>
    <property type="evidence" value="ECO:0007669"/>
    <property type="project" value="UniProtKB-KW"/>
</dbReference>
<evidence type="ECO:0000259" key="8">
    <source>
        <dbReference type="PROSITE" id="PS51845"/>
    </source>
</evidence>